<feature type="transmembrane region" description="Helical" evidence="8">
    <location>
        <begin position="494"/>
        <end position="517"/>
    </location>
</feature>
<feature type="transmembrane region" description="Helical" evidence="8">
    <location>
        <begin position="929"/>
        <end position="949"/>
    </location>
</feature>
<feature type="transmembrane region" description="Helical" evidence="8">
    <location>
        <begin position="1011"/>
        <end position="1042"/>
    </location>
</feature>
<evidence type="ECO:0000256" key="6">
    <source>
        <dbReference type="ARBA" id="ARBA00023136"/>
    </source>
</evidence>
<dbReference type="SUPFAM" id="SSF82866">
    <property type="entry name" value="Multidrug efflux transporter AcrB transmembrane domain"/>
    <property type="match status" value="2"/>
</dbReference>
<dbReference type="EMBL" id="JBGBPQ010000023">
    <property type="protein sequence ID" value="KAL1500508.1"/>
    <property type="molecule type" value="Genomic_DNA"/>
</dbReference>
<dbReference type="InterPro" id="IPR003392">
    <property type="entry name" value="PTHD_SSD"/>
</dbReference>
<feature type="transmembrane region" description="Helical" evidence="8">
    <location>
        <begin position="1349"/>
        <end position="1370"/>
    </location>
</feature>
<dbReference type="Pfam" id="PF01793">
    <property type="entry name" value="Glyco_transf_15"/>
    <property type="match status" value="1"/>
</dbReference>
<comment type="subcellular location">
    <subcellularLocation>
        <location evidence="1">Membrane</location>
        <topology evidence="1">Multi-pass membrane protein</topology>
    </subcellularLocation>
</comment>
<dbReference type="PANTHER" id="PTHR46022">
    <property type="entry name" value="PROTEIN PATCHED"/>
    <property type="match status" value="1"/>
</dbReference>
<keyword evidence="11" id="KW-1185">Reference proteome</keyword>
<feature type="transmembrane region" description="Helical" evidence="8">
    <location>
        <begin position="871"/>
        <end position="890"/>
    </location>
</feature>
<dbReference type="GO" id="GO:0000030">
    <property type="term" value="F:mannosyltransferase activity"/>
    <property type="evidence" value="ECO:0007669"/>
    <property type="project" value="InterPro"/>
</dbReference>
<evidence type="ECO:0000256" key="2">
    <source>
        <dbReference type="ARBA" id="ARBA00007677"/>
    </source>
</evidence>
<evidence type="ECO:0000256" key="5">
    <source>
        <dbReference type="ARBA" id="ARBA00022989"/>
    </source>
</evidence>
<keyword evidence="6 8" id="KW-0472">Membrane</keyword>
<keyword evidence="3" id="KW-0808">Transferase</keyword>
<dbReference type="PROSITE" id="PS50156">
    <property type="entry name" value="SSD"/>
    <property type="match status" value="1"/>
</dbReference>
<dbReference type="GO" id="GO:0097108">
    <property type="term" value="F:hedgehog family protein binding"/>
    <property type="evidence" value="ECO:0007669"/>
    <property type="project" value="TreeGrafter"/>
</dbReference>
<keyword evidence="7" id="KW-0325">Glycoprotein</keyword>
<feature type="domain" description="SSD" evidence="9">
    <location>
        <begin position="869"/>
        <end position="1036"/>
    </location>
</feature>
<gene>
    <name evidence="10" type="ORF">AB1Y20_013164</name>
</gene>
<feature type="transmembrane region" description="Helical" evidence="8">
    <location>
        <begin position="556"/>
        <end position="577"/>
    </location>
</feature>
<evidence type="ECO:0000313" key="11">
    <source>
        <dbReference type="Proteomes" id="UP001515480"/>
    </source>
</evidence>
<dbReference type="SUPFAM" id="SSF53448">
    <property type="entry name" value="Nucleotide-diphospho-sugar transferases"/>
    <property type="match status" value="1"/>
</dbReference>
<evidence type="ECO:0000256" key="4">
    <source>
        <dbReference type="ARBA" id="ARBA00022692"/>
    </source>
</evidence>
<dbReference type="GO" id="GO:0005886">
    <property type="term" value="C:plasma membrane"/>
    <property type="evidence" value="ECO:0007669"/>
    <property type="project" value="TreeGrafter"/>
</dbReference>
<dbReference type="PANTHER" id="PTHR46022:SF1">
    <property type="entry name" value="PROTEIN PATCHED"/>
    <property type="match status" value="1"/>
</dbReference>
<protein>
    <recommendedName>
        <fullName evidence="9">SSD domain-containing protein</fullName>
    </recommendedName>
</protein>
<comment type="caution">
    <text evidence="10">The sequence shown here is derived from an EMBL/GenBank/DDBJ whole genome shotgun (WGS) entry which is preliminary data.</text>
</comment>
<keyword evidence="4 8" id="KW-0812">Transmembrane</keyword>
<dbReference type="InterPro" id="IPR002685">
    <property type="entry name" value="Glyco_trans_15"/>
</dbReference>
<feature type="transmembrane region" description="Helical" evidence="8">
    <location>
        <begin position="1322"/>
        <end position="1342"/>
    </location>
</feature>
<evidence type="ECO:0000256" key="3">
    <source>
        <dbReference type="ARBA" id="ARBA00022679"/>
    </source>
</evidence>
<feature type="transmembrane region" description="Helical" evidence="8">
    <location>
        <begin position="902"/>
        <end position="923"/>
    </location>
</feature>
<accession>A0AB34IKP4</accession>
<dbReference type="InterPro" id="IPR029044">
    <property type="entry name" value="Nucleotide-diphossugar_trans"/>
</dbReference>
<organism evidence="10 11">
    <name type="scientific">Prymnesium parvum</name>
    <name type="common">Toxic golden alga</name>
    <dbReference type="NCBI Taxonomy" id="97485"/>
    <lineage>
        <taxon>Eukaryota</taxon>
        <taxon>Haptista</taxon>
        <taxon>Haptophyta</taxon>
        <taxon>Prymnesiophyceae</taxon>
        <taxon>Prymnesiales</taxon>
        <taxon>Prymnesiaceae</taxon>
        <taxon>Prymnesium</taxon>
    </lineage>
</organism>
<feature type="transmembrane region" description="Helical" evidence="8">
    <location>
        <begin position="1450"/>
        <end position="1474"/>
    </location>
</feature>
<evidence type="ECO:0000256" key="7">
    <source>
        <dbReference type="ARBA" id="ARBA00023180"/>
    </source>
</evidence>
<keyword evidence="5 8" id="KW-1133">Transmembrane helix</keyword>
<dbReference type="Proteomes" id="UP001515480">
    <property type="component" value="Unassembled WGS sequence"/>
</dbReference>
<evidence type="ECO:0000256" key="8">
    <source>
        <dbReference type="SAM" id="Phobius"/>
    </source>
</evidence>
<evidence type="ECO:0000313" key="10">
    <source>
        <dbReference type="EMBL" id="KAL1500508.1"/>
    </source>
</evidence>
<proteinExistence type="inferred from homology"/>
<feature type="transmembrane region" description="Helical" evidence="8">
    <location>
        <begin position="1376"/>
        <end position="1398"/>
    </location>
</feature>
<dbReference type="InterPro" id="IPR000731">
    <property type="entry name" value="SSD"/>
</dbReference>
<comment type="similarity">
    <text evidence="2">Belongs to the glycosyltransferase 15 family.</text>
</comment>
<evidence type="ECO:0000259" key="9">
    <source>
        <dbReference type="PROSITE" id="PS50156"/>
    </source>
</evidence>
<dbReference type="GO" id="GO:0005119">
    <property type="term" value="F:smoothened binding"/>
    <property type="evidence" value="ECO:0007669"/>
    <property type="project" value="TreeGrafter"/>
</dbReference>
<feature type="transmembrane region" description="Helical" evidence="8">
    <location>
        <begin position="1419"/>
        <end position="1438"/>
    </location>
</feature>
<feature type="transmembrane region" description="Helical" evidence="8">
    <location>
        <begin position="1063"/>
        <end position="1093"/>
    </location>
</feature>
<dbReference type="Gene3D" id="1.20.1640.10">
    <property type="entry name" value="Multidrug efflux transporter AcrB transmembrane domain"/>
    <property type="match status" value="2"/>
</dbReference>
<dbReference type="Pfam" id="PF02460">
    <property type="entry name" value="Patched"/>
    <property type="match status" value="1"/>
</dbReference>
<feature type="transmembrane region" description="Helical" evidence="8">
    <location>
        <begin position="980"/>
        <end position="1005"/>
    </location>
</feature>
<name>A0AB34IKP4_PRYPA</name>
<dbReference type="GO" id="GO:0008158">
    <property type="term" value="F:hedgehog receptor activity"/>
    <property type="evidence" value="ECO:0007669"/>
    <property type="project" value="TreeGrafter"/>
</dbReference>
<dbReference type="GO" id="GO:0045879">
    <property type="term" value="P:negative regulation of smoothened signaling pathway"/>
    <property type="evidence" value="ECO:0007669"/>
    <property type="project" value="TreeGrafter"/>
</dbReference>
<sequence length="1507" mass="166187">MWPSLLLAAAAAAPPLEPRPGVRNVVFTLVKGGYTHQDFDTFEERNRCLRRSLAPHTTFDSVAFHDGSIEPSLLRAQQRRFPEVRFVSAVDHAGFGGVGAAHADSRKNYRFMCEFMSLLWHRALRRYEYAMRIDEDVCMQDLGSWEGEPQAYKPRDPFEMMRERGRVYAFGVETEERHEETLSTFNPWLRTHAPLHAKSDVEVDVNTIFFTNVFISNISWWARPEVQSFLEDVQKSNGIFEHRWGDAPIQTAALKLLAEKDTVAKLQSSYLHLSLANAFRDGVEVPFETLHPIALAFWHRVLSETSSSNCASHTAPLCMGSSNSSAANGSSCEAVDGKSYKVLVTFIASMTLDEVTPNTTAAIQSLFAARASVNDSAVQVAVEAASVSFHVEVNLPSEVEMLLMQIAFDEEFANASSTERFLDGATCAAAPPSGNCLSTPLSVAQAPRVSALVSTPPAAPPPSPTAPPPVAPPAIPPFPLLPPYVTETRLESSYIMAATACAIFGCALLAIVATLALRKVEGRDVVQAACSATLVRKEILHEGLHVWSIIIVQHRLVVSVVVFAFFLASSLLLPFHYHLETGTQSEWAPSNGQFARNLKVAEQYLDESVTSRPDCFFLMKATDGSNLLDNPKHYLENLEKAMRQIRANAHISYTDSEGTLIDVRWDTVCLKLEHQLVNHLLALLGGARIPCANPSPLDAFYESTWHFEDQVADGSFQTVSRIGALAEQAGTTNQFFDSTSLPSYKNLTDEEIIRRLSDKPQHWLIGASKSLGELYGNMNYDVESGLLQFAETFNLQLFLDVPAEMVKYRPIFKNTTAEQLKEVSELFLLELSRQAQIIDEDEINYPELSLSFYPSNGPERMYAEIAAAQSTIFAVGYSIMFIFAVVIHAARSLRENLMLPAAVGYFLIVLSNVSAYGLLSVAVDFNHTMIQALPFLALGLGMDDLFIILSHFRDALSSMPDGEVTKANDRTLKVMSSTMVHAGSAVAITSACNACVFFLGCIIPIPALQHFMLGAGLIVTLNYLCAMTLIPVGVSLWCDFVLQRTTHVPAADRTWSLDDLSGAIYRVVAFSMPLKLCGVAIGVALLVTALALFPSVEYGYEVTDLARRGSYLEKGIHDAHTKMFSQHQVSTVIFGPEMDYPNDQTAMISTVRELKDSKWSASGALSRGTLTTDSWLELFLQVEDLCVNRTGLEQTIVCAPEDFYRDFNIWRRPAVYVPIQNDPYYIPGSAATTGFAFGSLTANVAKLSTSFAFKYGNDNYFNNNTMLLSFEVVELNAALIKSTTEKIQMVKDWKTICGASGKDIFMYGWLFTQIEQFLELDFYFWTAVALSASAIFIVSVLVGVSWAGAFIICLFALLILIEIYGFLYVTSLKYQSLVAVSMLSSLGISVEFIVHPIAAFEFAEGSRNERLAEAMRRTAVPVLWGGISSFLGVIMMAFSEFQYVVKYFFIIYVLIIGFGLLNGLVVLPCVLGIVGPCSSITVAQVQKSDSNGESKQSGTRELDVSSL</sequence>
<evidence type="ECO:0000256" key="1">
    <source>
        <dbReference type="ARBA" id="ARBA00004141"/>
    </source>
</evidence>
<reference evidence="10 11" key="1">
    <citation type="journal article" date="2024" name="Science">
        <title>Giant polyketide synthase enzymes in the biosynthesis of giant marine polyether toxins.</title>
        <authorList>
            <person name="Fallon T.R."/>
            <person name="Shende V.V."/>
            <person name="Wierzbicki I.H."/>
            <person name="Pendleton A.L."/>
            <person name="Watervoot N.F."/>
            <person name="Auber R.P."/>
            <person name="Gonzalez D.J."/>
            <person name="Wisecaver J.H."/>
            <person name="Moore B.S."/>
        </authorList>
    </citation>
    <scope>NUCLEOTIDE SEQUENCE [LARGE SCALE GENOMIC DNA]</scope>
    <source>
        <strain evidence="10 11">12B1</strain>
    </source>
</reference>
<dbReference type="Gene3D" id="3.90.550.10">
    <property type="entry name" value="Spore Coat Polysaccharide Biosynthesis Protein SpsA, Chain A"/>
    <property type="match status" value="1"/>
</dbReference>